<dbReference type="SUPFAM" id="SSF56112">
    <property type="entry name" value="Protein kinase-like (PK-like)"/>
    <property type="match status" value="1"/>
</dbReference>
<protein>
    <recommendedName>
        <fullName evidence="2">Protein kinase domain-containing protein</fullName>
    </recommendedName>
</protein>
<dbReference type="OMA" id="KEYCAYI"/>
<reference evidence="4" key="1">
    <citation type="submission" date="2011-07" db="EMBL/GenBank/DDBJ databases">
        <authorList>
            <consortium name="Caenorhabditis brenneri Sequencing and Analysis Consortium"/>
            <person name="Wilson R.K."/>
        </authorList>
    </citation>
    <scope>NUCLEOTIDE SEQUENCE [LARGE SCALE GENOMIC DNA]</scope>
    <source>
        <strain evidence="4">PB2801</strain>
    </source>
</reference>
<dbReference type="AlphaFoldDB" id="G0N1X3"/>
<dbReference type="Pfam" id="PF00069">
    <property type="entry name" value="Pkinase"/>
    <property type="match status" value="1"/>
</dbReference>
<keyword evidence="1" id="KW-0547">Nucleotide-binding</keyword>
<dbReference type="InParanoid" id="G0N1X3"/>
<gene>
    <name evidence="3" type="ORF">CAEBREN_24673</name>
</gene>
<dbReference type="Proteomes" id="UP000008068">
    <property type="component" value="Unassembled WGS sequence"/>
</dbReference>
<keyword evidence="1" id="KW-0067">ATP-binding</keyword>
<dbReference type="HOGENOM" id="CLU_019279_2_0_1"/>
<keyword evidence="4" id="KW-1185">Reference proteome</keyword>
<sequence>MGCVSSKAFQKPETPLLDTTLSLLDPVAVPKQSAPEPVQDARQKDIRFAQGNYKFESVLGKGGFGLVVSVKEKHTDNMFALKIEQFWRSSARKEEDVYQLLQDVPGIPQCYGHWDENGCTLMRMELLGVNLGQYSKMLRRSLNTDEMSDLAVQMIDLLKNVHQLGYVHCDVKPSNFAFGIGKNKNVLYLIDFGIAESFLGTDGSHIQDNRIRKPKGTAPYMSAFQHARRFNTRRDDMEGIVYTLLDLCYVSFPWRKFTLKRINHEVAHQLKMSYIPSIPSLRRMLKMCRKTKFDEEPDYERMKKLFKNKTSLNWDLKPENSTSRHEVKLNENDQKILEKFNFDNMSNVLLDENFL</sequence>
<dbReference type="PROSITE" id="PS00107">
    <property type="entry name" value="PROTEIN_KINASE_ATP"/>
    <property type="match status" value="1"/>
</dbReference>
<dbReference type="SMART" id="SM00220">
    <property type="entry name" value="S_TKc"/>
    <property type="match status" value="1"/>
</dbReference>
<accession>G0N1X3</accession>
<evidence type="ECO:0000256" key="1">
    <source>
        <dbReference type="PROSITE-ProRule" id="PRU10141"/>
    </source>
</evidence>
<feature type="domain" description="Protein kinase" evidence="2">
    <location>
        <begin position="53"/>
        <end position="306"/>
    </location>
</feature>
<dbReference type="GO" id="GO:0004672">
    <property type="term" value="F:protein kinase activity"/>
    <property type="evidence" value="ECO:0007669"/>
    <property type="project" value="InterPro"/>
</dbReference>
<dbReference type="EMBL" id="GL379828">
    <property type="protein sequence ID" value="EGT50314.1"/>
    <property type="molecule type" value="Genomic_DNA"/>
</dbReference>
<evidence type="ECO:0000313" key="4">
    <source>
        <dbReference type="Proteomes" id="UP000008068"/>
    </source>
</evidence>
<organism evidence="4">
    <name type="scientific">Caenorhabditis brenneri</name>
    <name type="common">Nematode worm</name>
    <dbReference type="NCBI Taxonomy" id="135651"/>
    <lineage>
        <taxon>Eukaryota</taxon>
        <taxon>Metazoa</taxon>
        <taxon>Ecdysozoa</taxon>
        <taxon>Nematoda</taxon>
        <taxon>Chromadorea</taxon>
        <taxon>Rhabditida</taxon>
        <taxon>Rhabditina</taxon>
        <taxon>Rhabditomorpha</taxon>
        <taxon>Rhabditoidea</taxon>
        <taxon>Rhabditidae</taxon>
        <taxon>Peloderinae</taxon>
        <taxon>Caenorhabditis</taxon>
    </lineage>
</organism>
<name>G0N1X3_CAEBE</name>
<dbReference type="STRING" id="135651.G0N1X3"/>
<evidence type="ECO:0000313" key="3">
    <source>
        <dbReference type="EMBL" id="EGT50314.1"/>
    </source>
</evidence>
<dbReference type="InterPro" id="IPR017441">
    <property type="entry name" value="Protein_kinase_ATP_BS"/>
</dbReference>
<feature type="binding site" evidence="1">
    <location>
        <position position="82"/>
    </location>
    <ligand>
        <name>ATP</name>
        <dbReference type="ChEBI" id="CHEBI:30616"/>
    </ligand>
</feature>
<dbReference type="InterPro" id="IPR000719">
    <property type="entry name" value="Prot_kinase_dom"/>
</dbReference>
<dbReference type="InterPro" id="IPR011009">
    <property type="entry name" value="Kinase-like_dom_sf"/>
</dbReference>
<evidence type="ECO:0000259" key="2">
    <source>
        <dbReference type="PROSITE" id="PS50011"/>
    </source>
</evidence>
<dbReference type="GO" id="GO:0005524">
    <property type="term" value="F:ATP binding"/>
    <property type="evidence" value="ECO:0007669"/>
    <property type="project" value="UniProtKB-UniRule"/>
</dbReference>
<dbReference type="PANTHER" id="PTHR11909">
    <property type="entry name" value="CASEIN KINASE-RELATED"/>
    <property type="match status" value="1"/>
</dbReference>
<proteinExistence type="predicted"/>
<dbReference type="OrthoDB" id="5870155at2759"/>
<dbReference type="eggNOG" id="KOG1164">
    <property type="taxonomic scope" value="Eukaryota"/>
</dbReference>
<dbReference type="InterPro" id="IPR050235">
    <property type="entry name" value="CK1_Ser-Thr_kinase"/>
</dbReference>
<dbReference type="Gene3D" id="1.10.510.10">
    <property type="entry name" value="Transferase(Phosphotransferase) domain 1"/>
    <property type="match status" value="1"/>
</dbReference>
<dbReference type="PROSITE" id="PS50011">
    <property type="entry name" value="PROTEIN_KINASE_DOM"/>
    <property type="match status" value="1"/>
</dbReference>